<sequence length="95" mass="9971">MSDCVSSWYFSRCVLVGSSSNADVDFRRWCFSCNGQQRALSGSGATKFCEQEPAAGSYQISRDPVCSNCCTEYRGFLGYSAGRGVGPTGGAPGGG</sequence>
<name>A0A2Z7C6Z0_9LAMI</name>
<protein>
    <submittedName>
        <fullName evidence="1">Uncharacterized protein</fullName>
    </submittedName>
</protein>
<accession>A0A2Z7C6Z0</accession>
<reference evidence="1 2" key="1">
    <citation type="journal article" date="2015" name="Proc. Natl. Acad. Sci. U.S.A.">
        <title>The resurrection genome of Boea hygrometrica: A blueprint for survival of dehydration.</title>
        <authorList>
            <person name="Xiao L."/>
            <person name="Yang G."/>
            <person name="Zhang L."/>
            <person name="Yang X."/>
            <person name="Zhao S."/>
            <person name="Ji Z."/>
            <person name="Zhou Q."/>
            <person name="Hu M."/>
            <person name="Wang Y."/>
            <person name="Chen M."/>
            <person name="Xu Y."/>
            <person name="Jin H."/>
            <person name="Xiao X."/>
            <person name="Hu G."/>
            <person name="Bao F."/>
            <person name="Hu Y."/>
            <person name="Wan P."/>
            <person name="Li L."/>
            <person name="Deng X."/>
            <person name="Kuang T."/>
            <person name="Xiang C."/>
            <person name="Zhu J.K."/>
            <person name="Oliver M.J."/>
            <person name="He Y."/>
        </authorList>
    </citation>
    <scope>NUCLEOTIDE SEQUENCE [LARGE SCALE GENOMIC DNA]</scope>
    <source>
        <strain evidence="2">cv. XS01</strain>
    </source>
</reference>
<organism evidence="1 2">
    <name type="scientific">Dorcoceras hygrometricum</name>
    <dbReference type="NCBI Taxonomy" id="472368"/>
    <lineage>
        <taxon>Eukaryota</taxon>
        <taxon>Viridiplantae</taxon>
        <taxon>Streptophyta</taxon>
        <taxon>Embryophyta</taxon>
        <taxon>Tracheophyta</taxon>
        <taxon>Spermatophyta</taxon>
        <taxon>Magnoliopsida</taxon>
        <taxon>eudicotyledons</taxon>
        <taxon>Gunneridae</taxon>
        <taxon>Pentapetalae</taxon>
        <taxon>asterids</taxon>
        <taxon>lamiids</taxon>
        <taxon>Lamiales</taxon>
        <taxon>Gesneriaceae</taxon>
        <taxon>Didymocarpoideae</taxon>
        <taxon>Trichosporeae</taxon>
        <taxon>Loxocarpinae</taxon>
        <taxon>Dorcoceras</taxon>
    </lineage>
</organism>
<proteinExistence type="predicted"/>
<dbReference type="Proteomes" id="UP000250235">
    <property type="component" value="Unassembled WGS sequence"/>
</dbReference>
<evidence type="ECO:0000313" key="2">
    <source>
        <dbReference type="Proteomes" id="UP000250235"/>
    </source>
</evidence>
<gene>
    <name evidence="1" type="ORF">F511_28460</name>
</gene>
<dbReference type="AlphaFoldDB" id="A0A2Z7C6Z0"/>
<dbReference type="EMBL" id="KQ998988">
    <property type="protein sequence ID" value="KZV42592.1"/>
    <property type="molecule type" value="Genomic_DNA"/>
</dbReference>
<evidence type="ECO:0000313" key="1">
    <source>
        <dbReference type="EMBL" id="KZV42592.1"/>
    </source>
</evidence>
<keyword evidence="2" id="KW-1185">Reference proteome</keyword>